<dbReference type="PANTHER" id="PTHR13271">
    <property type="entry name" value="UNCHARACTERIZED PUTATIVE METHYLTRANSFERASE"/>
    <property type="match status" value="1"/>
</dbReference>
<reference evidence="1 2" key="1">
    <citation type="journal article" date="2010" name="Science">
        <title>Genomic analysis of organismal complexity in the multicellular green alga Volvox carteri.</title>
        <authorList>
            <person name="Prochnik S.E."/>
            <person name="Umen J."/>
            <person name="Nedelcu A.M."/>
            <person name="Hallmann A."/>
            <person name="Miller S.M."/>
            <person name="Nishii I."/>
            <person name="Ferris P."/>
            <person name="Kuo A."/>
            <person name="Mitros T."/>
            <person name="Fritz-Laylin L.K."/>
            <person name="Hellsten U."/>
            <person name="Chapman J."/>
            <person name="Simakov O."/>
            <person name="Rensing S.A."/>
            <person name="Terry A."/>
            <person name="Pangilinan J."/>
            <person name="Kapitonov V."/>
            <person name="Jurka J."/>
            <person name="Salamov A."/>
            <person name="Shapiro H."/>
            <person name="Schmutz J."/>
            <person name="Grimwood J."/>
            <person name="Lindquist E."/>
            <person name="Lucas S."/>
            <person name="Grigoriev I.V."/>
            <person name="Schmitt R."/>
            <person name="Kirk D."/>
            <person name="Rokhsar D.S."/>
        </authorList>
    </citation>
    <scope>NUCLEOTIDE SEQUENCE [LARGE SCALE GENOMIC DNA]</scope>
    <source>
        <strain evidence="2">f. Nagariensis / Eve</strain>
    </source>
</reference>
<dbReference type="EMBL" id="GL378349">
    <property type="protein sequence ID" value="EFJ46660.1"/>
    <property type="molecule type" value="Genomic_DNA"/>
</dbReference>
<gene>
    <name evidence="1" type="ORF">VOLCADRAFT_92848</name>
</gene>
<dbReference type="KEGG" id="vcn:VOLCADRAFT_92848"/>
<dbReference type="InterPro" id="IPR046341">
    <property type="entry name" value="SET_dom_sf"/>
</dbReference>
<evidence type="ECO:0000313" key="1">
    <source>
        <dbReference type="EMBL" id="EFJ46660.1"/>
    </source>
</evidence>
<name>D8U0M3_VOLCA</name>
<dbReference type="OrthoDB" id="341421at2759"/>
<dbReference type="STRING" id="3068.D8U0M3"/>
<dbReference type="GeneID" id="9628524"/>
<accession>D8U0M3</accession>
<protein>
    <submittedName>
        <fullName evidence="1">Uncharacterized protein</fullName>
    </submittedName>
</protein>
<dbReference type="PANTHER" id="PTHR13271:SF137">
    <property type="entry name" value="SET DOMAIN-CONTAINING PROTEIN"/>
    <property type="match status" value="1"/>
</dbReference>
<dbReference type="AlphaFoldDB" id="D8U0M3"/>
<dbReference type="RefSeq" id="XP_002952189.1">
    <property type="nucleotide sequence ID" value="XM_002952143.1"/>
</dbReference>
<organism evidence="2">
    <name type="scientific">Volvox carteri f. nagariensis</name>
    <dbReference type="NCBI Taxonomy" id="3068"/>
    <lineage>
        <taxon>Eukaryota</taxon>
        <taxon>Viridiplantae</taxon>
        <taxon>Chlorophyta</taxon>
        <taxon>core chlorophytes</taxon>
        <taxon>Chlorophyceae</taxon>
        <taxon>CS clade</taxon>
        <taxon>Chlamydomonadales</taxon>
        <taxon>Volvocaceae</taxon>
        <taxon>Volvox</taxon>
    </lineage>
</organism>
<dbReference type="FunCoup" id="D8U0M3">
    <property type="interactions" value="381"/>
</dbReference>
<evidence type="ECO:0000313" key="2">
    <source>
        <dbReference type="Proteomes" id="UP000001058"/>
    </source>
</evidence>
<dbReference type="SUPFAM" id="SSF82199">
    <property type="entry name" value="SET domain"/>
    <property type="match status" value="1"/>
</dbReference>
<sequence length="618" mass="69027">MPVVCLSSRLTTVRWQHSILVCASPPIRRCNHICRQQLLYDVRRCQRTTSWSTSSVGAASVQQTSSVDTSLETTYIRDAFDPEVLATAAGVQRLVQCGPTPLGRGLVAPRLLERQVIVSVPLQNTLVITDDPLSGISIFGDRGQELWQQHHGQLPEQLLDFLTSDARWDVRMTAWLLWVASELPDSPVWGPYLASLQPVEEVTCLLNYGPDIAKELQFKELVEEARVQHNWALSVHRNYFDGARGELRHLKLAAKPVDTQWAMSMVRTRTFSEDVNGEGLTLMVPYADMANHSFQYNSTFCMARDNERFELRLLSPLGPGEEASICYGEDKPNFEVMRDYGFVVPGNPNDRIKLPNQDSLPELNGVSLLESVGLKGDWREGNVTYKQSLENVLELAFIRRRNAVLSMNLSDGSRAPKAERAAAAAVRQSYQAALDELPSSIAHDQHFLALYESGGKEELGMSGVEGLDAAVAAAQRWQTLDGFWTRLVLENLESVFDKQQHCARARMCIYIAIVQSNVTRLCAKRTFTLSWRQKMATYQSNKRDFGGPRDTRTLKSLACSLRQTTAADDDDGGRSSCSETIIFSTQLTSILTLIRMHASPLPSSPSTSSCPHIIFMIK</sequence>
<dbReference type="eggNOG" id="ENOG502QV24">
    <property type="taxonomic scope" value="Eukaryota"/>
</dbReference>
<keyword evidence="2" id="KW-1185">Reference proteome</keyword>
<dbReference type="GO" id="GO:0016279">
    <property type="term" value="F:protein-lysine N-methyltransferase activity"/>
    <property type="evidence" value="ECO:0007669"/>
    <property type="project" value="TreeGrafter"/>
</dbReference>
<proteinExistence type="predicted"/>
<dbReference type="Gene3D" id="3.90.1410.10">
    <property type="entry name" value="set domain protein methyltransferase, domain 1"/>
    <property type="match status" value="1"/>
</dbReference>
<dbReference type="InParanoid" id="D8U0M3"/>
<dbReference type="Proteomes" id="UP000001058">
    <property type="component" value="Unassembled WGS sequence"/>
</dbReference>
<dbReference type="CDD" id="cd10527">
    <property type="entry name" value="SET_LSMT"/>
    <property type="match status" value="1"/>
</dbReference>
<dbReference type="InterPro" id="IPR050600">
    <property type="entry name" value="SETD3_SETD6_MTase"/>
</dbReference>